<dbReference type="InterPro" id="IPR006551">
    <property type="entry name" value="Polynucleotide_phosphatase"/>
</dbReference>
<dbReference type="PANTHER" id="PTHR12083:SF9">
    <property type="entry name" value="BIFUNCTIONAL POLYNUCLEOTIDE PHOSPHATASE_KINASE"/>
    <property type="match status" value="1"/>
</dbReference>
<name>A0A9P1IQA9_9PELO</name>
<dbReference type="SUPFAM" id="SSF52540">
    <property type="entry name" value="P-loop containing nucleoside triphosphate hydrolases"/>
    <property type="match status" value="1"/>
</dbReference>
<dbReference type="InterPro" id="IPR013219">
    <property type="entry name" value="Ribosomal_mS33"/>
</dbReference>
<dbReference type="InterPro" id="IPR013954">
    <property type="entry name" value="PNK3P"/>
</dbReference>
<dbReference type="PANTHER" id="PTHR12083">
    <property type="entry name" value="BIFUNCTIONAL POLYNUCLEOTIDE PHOSPHATASE/KINASE"/>
    <property type="match status" value="1"/>
</dbReference>
<keyword evidence="2" id="KW-1185">Reference proteome</keyword>
<evidence type="ECO:0008006" key="3">
    <source>
        <dbReference type="Google" id="ProtNLM"/>
    </source>
</evidence>
<comment type="caution">
    <text evidence="1">The sequence shown here is derived from an EMBL/GenBank/DDBJ whole genome shotgun (WGS) entry which is preliminary data.</text>
</comment>
<proteinExistence type="predicted"/>
<dbReference type="SUPFAM" id="SSF56784">
    <property type="entry name" value="HAD-like"/>
    <property type="match status" value="1"/>
</dbReference>
<protein>
    <recommendedName>
        <fullName evidence="3">PNK FHA domain-containing protein</fullName>
    </recommendedName>
</protein>
<reference evidence="1" key="1">
    <citation type="submission" date="2022-11" db="EMBL/GenBank/DDBJ databases">
        <authorList>
            <person name="Kikuchi T."/>
        </authorList>
    </citation>
    <scope>NUCLEOTIDE SEQUENCE</scope>
    <source>
        <strain evidence="1">PS1010</strain>
    </source>
</reference>
<dbReference type="Pfam" id="PF13671">
    <property type="entry name" value="AAA_33"/>
    <property type="match status" value="1"/>
</dbReference>
<dbReference type="EMBL" id="CANHGI010000004">
    <property type="protein sequence ID" value="CAI5449196.1"/>
    <property type="molecule type" value="Genomic_DNA"/>
</dbReference>
<dbReference type="NCBIfam" id="TIGR01662">
    <property type="entry name" value="HAD-SF-IIIA"/>
    <property type="match status" value="1"/>
</dbReference>
<evidence type="ECO:0000313" key="1">
    <source>
        <dbReference type="EMBL" id="CAI5449196.1"/>
    </source>
</evidence>
<dbReference type="InterPro" id="IPR006549">
    <property type="entry name" value="HAD-SF_hydro_IIIA"/>
</dbReference>
<organism evidence="1 2">
    <name type="scientific">Caenorhabditis angaria</name>
    <dbReference type="NCBI Taxonomy" id="860376"/>
    <lineage>
        <taxon>Eukaryota</taxon>
        <taxon>Metazoa</taxon>
        <taxon>Ecdysozoa</taxon>
        <taxon>Nematoda</taxon>
        <taxon>Chromadorea</taxon>
        <taxon>Rhabditida</taxon>
        <taxon>Rhabditina</taxon>
        <taxon>Rhabditomorpha</taxon>
        <taxon>Rhabditoidea</taxon>
        <taxon>Rhabditidae</taxon>
        <taxon>Peloderinae</taxon>
        <taxon>Caenorhabditis</taxon>
    </lineage>
</organism>
<gene>
    <name evidence="1" type="ORF">CAMP_LOCUS11833</name>
</gene>
<accession>A0A9P1IQA9</accession>
<dbReference type="NCBIfam" id="TIGR01664">
    <property type="entry name" value="DNA-3'-Pase"/>
    <property type="match status" value="1"/>
</dbReference>
<dbReference type="FunFam" id="3.40.50.300:FF:000737">
    <property type="entry name" value="Bifunctional polynucleotide phosphatase/kinase"/>
    <property type="match status" value="1"/>
</dbReference>
<dbReference type="CDD" id="cd01625">
    <property type="entry name" value="HAD_PNP"/>
    <property type="match status" value="1"/>
</dbReference>
<dbReference type="Pfam" id="PF08645">
    <property type="entry name" value="PNK3P"/>
    <property type="match status" value="1"/>
</dbReference>
<dbReference type="InterPro" id="IPR023214">
    <property type="entry name" value="HAD_sf"/>
</dbReference>
<dbReference type="Proteomes" id="UP001152747">
    <property type="component" value="Unassembled WGS sequence"/>
</dbReference>
<dbReference type="Gene3D" id="3.40.50.1000">
    <property type="entry name" value="HAD superfamily/HAD-like"/>
    <property type="match status" value="1"/>
</dbReference>
<dbReference type="GO" id="GO:0046403">
    <property type="term" value="F:polynucleotide 3'-phosphatase activity"/>
    <property type="evidence" value="ECO:0007669"/>
    <property type="project" value="TreeGrafter"/>
</dbReference>
<evidence type="ECO:0000313" key="2">
    <source>
        <dbReference type="Proteomes" id="UP001152747"/>
    </source>
</evidence>
<dbReference type="FunFam" id="3.40.50.1000:FF:000078">
    <property type="entry name" value="Bifunctional polynucleotide phosphatase/kinase"/>
    <property type="match status" value="1"/>
</dbReference>
<dbReference type="Pfam" id="PF08293">
    <property type="entry name" value="MRP-S33"/>
    <property type="match status" value="1"/>
</dbReference>
<dbReference type="GO" id="GO:0006281">
    <property type="term" value="P:DNA repair"/>
    <property type="evidence" value="ECO:0007669"/>
    <property type="project" value="TreeGrafter"/>
</dbReference>
<dbReference type="GO" id="GO:0046404">
    <property type="term" value="F:ATP-dependent polydeoxyribonucleotide 5'-hydroxyl-kinase activity"/>
    <property type="evidence" value="ECO:0007669"/>
    <property type="project" value="TreeGrafter"/>
</dbReference>
<dbReference type="AlphaFoldDB" id="A0A9P1IQA9"/>
<sequence>MSSRLAASRIVQAGRGIGQPTAFGKRMDRLTNRVWGEVVMPTDVKSLKVVRVMSAEPYEQKDQLSPEYYPNLPMFHYLTKMLRFHGLFFDDHVVFREVQDNLKTIRGKVVRPPIGQGKRAQLQMKRSSTGKLKEKNNMESQSDTDLFGRPIKSNGTWDAVENDLLVFTHDDCKPNEKVACFDMDGTLIETKSGKVYPVDTRDWRLLYSDLPSKMRAVHEDGYKIVIFTNQKGVQLGKVDKNLFKRKIEQIIAKIGVPIQAFLATSGGIYRKPCIGMWNDLKERNGDVEISIEKSLFVGDAAGRHKSNIRPKKDHSHADRYFALNVGLKFFTPEQFFEKKMNDEPWGPPSFDPKGLFSESLGLLEPKDTVIPGKNVEMIVMVGFPGSGKSTFSRNIAEKHGYEIVSRDILGSWQKCVARAKFLLKEGKSVIIDNTNPDKESRKRYTELAKELNIACRCFKMACHLAQAQHNIRFRGLTKEGSQEISTMVLRMHNSKYEEPELSEGFDEIVTVNFKPEFENEEHKKLFSMFLVE</sequence>
<dbReference type="Gene3D" id="3.40.50.300">
    <property type="entry name" value="P-loop containing nucleotide triphosphate hydrolases"/>
    <property type="match status" value="1"/>
</dbReference>
<dbReference type="OrthoDB" id="19045at2759"/>
<dbReference type="InterPro" id="IPR027417">
    <property type="entry name" value="P-loop_NTPase"/>
</dbReference>
<dbReference type="GO" id="GO:0003690">
    <property type="term" value="F:double-stranded DNA binding"/>
    <property type="evidence" value="ECO:0007669"/>
    <property type="project" value="TreeGrafter"/>
</dbReference>
<dbReference type="InterPro" id="IPR036412">
    <property type="entry name" value="HAD-like_sf"/>
</dbReference>